<comment type="catalytic activity">
    <reaction evidence="8">
        <text>L-tyrosyl-[protein] + UTP = O-(5'-uridylyl)-L-tyrosyl-[protein] + diphosphate</text>
        <dbReference type="Rhea" id="RHEA:83887"/>
        <dbReference type="Rhea" id="RHEA-COMP:10136"/>
        <dbReference type="Rhea" id="RHEA-COMP:20238"/>
        <dbReference type="ChEBI" id="CHEBI:33019"/>
        <dbReference type="ChEBI" id="CHEBI:46398"/>
        <dbReference type="ChEBI" id="CHEBI:46858"/>
        <dbReference type="ChEBI" id="CHEBI:90602"/>
    </reaction>
</comment>
<feature type="binding site" evidence="8">
    <location>
        <position position="102"/>
    </location>
    <ligand>
        <name>ATP</name>
        <dbReference type="ChEBI" id="CHEBI:30616"/>
    </ligand>
</feature>
<dbReference type="NCBIfam" id="NF000658">
    <property type="entry name" value="PRK00029.1"/>
    <property type="match status" value="1"/>
</dbReference>
<feature type="binding site" evidence="8">
    <location>
        <position position="104"/>
    </location>
    <ligand>
        <name>ATP</name>
        <dbReference type="ChEBI" id="CHEBI:30616"/>
    </ligand>
</feature>
<evidence type="ECO:0000256" key="7">
    <source>
        <dbReference type="ARBA" id="ARBA00022842"/>
    </source>
</evidence>
<dbReference type="Pfam" id="PF02696">
    <property type="entry name" value="SelO"/>
    <property type="match status" value="1"/>
</dbReference>
<keyword evidence="5 8" id="KW-0547">Nucleotide-binding</keyword>
<comment type="catalytic activity">
    <reaction evidence="8">
        <text>L-seryl-[protein] + ATP = 3-O-(5'-adenylyl)-L-seryl-[protein] + diphosphate</text>
        <dbReference type="Rhea" id="RHEA:58120"/>
        <dbReference type="Rhea" id="RHEA-COMP:9863"/>
        <dbReference type="Rhea" id="RHEA-COMP:15073"/>
        <dbReference type="ChEBI" id="CHEBI:29999"/>
        <dbReference type="ChEBI" id="CHEBI:30616"/>
        <dbReference type="ChEBI" id="CHEBI:33019"/>
        <dbReference type="ChEBI" id="CHEBI:142516"/>
        <dbReference type="EC" id="2.7.7.108"/>
    </reaction>
</comment>
<evidence type="ECO:0000313" key="10">
    <source>
        <dbReference type="Proteomes" id="UP001138751"/>
    </source>
</evidence>
<dbReference type="GO" id="GO:0030145">
    <property type="term" value="F:manganese ion binding"/>
    <property type="evidence" value="ECO:0007669"/>
    <property type="project" value="UniProtKB-UniRule"/>
</dbReference>
<organism evidence="9 10">
    <name type="scientific">Neoroseomonas soli</name>
    <dbReference type="NCBI Taxonomy" id="1081025"/>
    <lineage>
        <taxon>Bacteria</taxon>
        <taxon>Pseudomonadati</taxon>
        <taxon>Pseudomonadota</taxon>
        <taxon>Alphaproteobacteria</taxon>
        <taxon>Acetobacterales</taxon>
        <taxon>Acetobacteraceae</taxon>
        <taxon>Neoroseomonas</taxon>
    </lineage>
</organism>
<comment type="catalytic activity">
    <reaction evidence="8">
        <text>L-histidyl-[protein] + UTP = N(tele)-(5'-uridylyl)-L-histidyl-[protein] + diphosphate</text>
        <dbReference type="Rhea" id="RHEA:83891"/>
        <dbReference type="Rhea" id="RHEA-COMP:9745"/>
        <dbReference type="Rhea" id="RHEA-COMP:20239"/>
        <dbReference type="ChEBI" id="CHEBI:29979"/>
        <dbReference type="ChEBI" id="CHEBI:33019"/>
        <dbReference type="ChEBI" id="CHEBI:46398"/>
        <dbReference type="ChEBI" id="CHEBI:233474"/>
    </reaction>
</comment>
<dbReference type="EMBL" id="JAAEDM010000004">
    <property type="protein sequence ID" value="MBR0670097.1"/>
    <property type="molecule type" value="Genomic_DNA"/>
</dbReference>
<feature type="active site" description="Proton acceptor" evidence="8">
    <location>
        <position position="264"/>
    </location>
</feature>
<evidence type="ECO:0000256" key="1">
    <source>
        <dbReference type="ARBA" id="ARBA00009747"/>
    </source>
</evidence>
<evidence type="ECO:0000256" key="2">
    <source>
        <dbReference type="ARBA" id="ARBA00022679"/>
    </source>
</evidence>
<sequence>MPDTPLLASAPPARSGHAPCFDNSYARLPERLFARLPPTPVSAPRLLRLNARLAEEMGLDPAWLSGPDGVAMLAGNAMPDGAEPIAQAYAGHQFGQFVPSLGDGRAILIGEVVTPAGERRDIQLKGSGPTPFSRRGDGRAAVGPVLREYIVSEAMAAFGIPTTRSLAAVATGDAVFREDALPGAVLTRVAASHLRVGTFQYFAARRDTDALRVLAEHAIARHYPEAAGAANPVLALFEGVVARQAALVARWLLVGFIHGVMNTDNCAISGETIDYGPCAFLDEYHPEKVFSSIDQFGRYAYGNQPGIAHWNLARLAECLLPLISEDENKALELAQDSLAGFAPRFGAAWREGLLRKIGLAAEEEADEALVQDLFTLMAEGRADFTLTFRRLCDAAEGQGADAALRALFADPAAVDPWLVRWRARLAREGAGRAEAMRAVNPAYIPRNHLVEEAIAAAVQRDDLAPFEALLSVLERPFEEQPGRERYAAPPLPEERVLRTFCGT</sequence>
<dbReference type="EC" id="2.7.7.108" evidence="8"/>
<proteinExistence type="inferred from homology"/>
<dbReference type="HAMAP" id="MF_00692">
    <property type="entry name" value="SelO"/>
    <property type="match status" value="1"/>
</dbReference>
<dbReference type="PANTHER" id="PTHR32057:SF14">
    <property type="entry name" value="PROTEIN ADENYLYLTRANSFERASE SELO, MITOCHONDRIAL"/>
    <property type="match status" value="1"/>
</dbReference>
<name>A0A9X9WSG8_9PROT</name>
<dbReference type="InterPro" id="IPR003846">
    <property type="entry name" value="SelO"/>
</dbReference>
<feature type="binding site" evidence="8">
    <location>
        <position position="274"/>
    </location>
    <ligand>
        <name>ATP</name>
        <dbReference type="ChEBI" id="CHEBI:30616"/>
    </ligand>
</feature>
<keyword evidence="2 8" id="KW-0808">Transferase</keyword>
<comment type="function">
    <text evidence="8">Nucleotidyltransferase involved in the post-translational modification of proteins. It can catalyze the addition of adenosine monophosphate (AMP) or uridine monophosphate (UMP) to a protein, resulting in modifications known as AMPylation and UMPylation.</text>
</comment>
<dbReference type="AlphaFoldDB" id="A0A9X9WSG8"/>
<dbReference type="RefSeq" id="WP_211860467.1">
    <property type="nucleotide sequence ID" value="NZ_JAAEDM010000004.1"/>
</dbReference>
<accession>A0A9X9WSG8</accession>
<reference evidence="9" key="1">
    <citation type="submission" date="2020-01" db="EMBL/GenBank/DDBJ databases">
        <authorList>
            <person name="Rat A."/>
        </authorList>
    </citation>
    <scope>NUCLEOTIDE SEQUENCE</scope>
    <source>
        <strain evidence="9">LMG 31231</strain>
    </source>
</reference>
<keyword evidence="8" id="KW-0464">Manganese</keyword>
<evidence type="ECO:0000256" key="5">
    <source>
        <dbReference type="ARBA" id="ARBA00022741"/>
    </source>
</evidence>
<comment type="catalytic activity">
    <reaction evidence="8">
        <text>L-threonyl-[protein] + ATP = 3-O-(5'-adenylyl)-L-threonyl-[protein] + diphosphate</text>
        <dbReference type="Rhea" id="RHEA:54292"/>
        <dbReference type="Rhea" id="RHEA-COMP:11060"/>
        <dbReference type="Rhea" id="RHEA-COMP:13847"/>
        <dbReference type="ChEBI" id="CHEBI:30013"/>
        <dbReference type="ChEBI" id="CHEBI:30616"/>
        <dbReference type="ChEBI" id="CHEBI:33019"/>
        <dbReference type="ChEBI" id="CHEBI:138113"/>
        <dbReference type="EC" id="2.7.7.108"/>
    </reaction>
</comment>
<evidence type="ECO:0000256" key="8">
    <source>
        <dbReference type="HAMAP-Rule" id="MF_00692"/>
    </source>
</evidence>
<feature type="binding site" evidence="8">
    <location>
        <position position="105"/>
    </location>
    <ligand>
        <name>ATP</name>
        <dbReference type="ChEBI" id="CHEBI:30616"/>
    </ligand>
</feature>
<evidence type="ECO:0000256" key="4">
    <source>
        <dbReference type="ARBA" id="ARBA00022723"/>
    </source>
</evidence>
<evidence type="ECO:0000256" key="6">
    <source>
        <dbReference type="ARBA" id="ARBA00022840"/>
    </source>
</evidence>
<keyword evidence="4 8" id="KW-0479">Metal-binding</keyword>
<feature type="binding site" evidence="8">
    <location>
        <position position="188"/>
    </location>
    <ligand>
        <name>ATP</name>
        <dbReference type="ChEBI" id="CHEBI:30616"/>
    </ligand>
</feature>
<gene>
    <name evidence="8" type="primary">ydiU</name>
    <name evidence="8" type="synonym">selO</name>
    <name evidence="9" type="ORF">GXW76_02825</name>
</gene>
<dbReference type="Proteomes" id="UP001138751">
    <property type="component" value="Unassembled WGS sequence"/>
</dbReference>
<feature type="binding site" evidence="8">
    <location>
        <position position="125"/>
    </location>
    <ligand>
        <name>ATP</name>
        <dbReference type="ChEBI" id="CHEBI:30616"/>
    </ligand>
</feature>
<evidence type="ECO:0000256" key="3">
    <source>
        <dbReference type="ARBA" id="ARBA00022695"/>
    </source>
</evidence>
<protein>
    <recommendedName>
        <fullName evidence="8">Protein nucleotidyltransferase YdiU</fullName>
        <ecNumber evidence="8">2.7.7.-</ecNumber>
    </recommendedName>
    <alternativeName>
        <fullName evidence="8">Protein adenylyltransferase YdiU</fullName>
        <ecNumber evidence="8">2.7.7.108</ecNumber>
    </alternativeName>
    <alternativeName>
        <fullName evidence="8">Protein uridylyltransferase YdiU</fullName>
        <ecNumber evidence="8">2.7.7.-</ecNumber>
    </alternativeName>
</protein>
<feature type="binding site" evidence="8">
    <location>
        <position position="274"/>
    </location>
    <ligand>
        <name>Mg(2+)</name>
        <dbReference type="ChEBI" id="CHEBI:18420"/>
    </ligand>
</feature>
<evidence type="ECO:0000313" key="9">
    <source>
        <dbReference type="EMBL" id="MBR0670097.1"/>
    </source>
</evidence>
<keyword evidence="7 8" id="KW-0460">Magnesium</keyword>
<feature type="binding site" evidence="8">
    <location>
        <position position="137"/>
    </location>
    <ligand>
        <name>ATP</name>
        <dbReference type="ChEBI" id="CHEBI:30616"/>
    </ligand>
</feature>
<dbReference type="EC" id="2.7.7.-" evidence="8"/>
<dbReference type="GO" id="GO:0005524">
    <property type="term" value="F:ATP binding"/>
    <property type="evidence" value="ECO:0007669"/>
    <property type="project" value="UniProtKB-UniRule"/>
</dbReference>
<keyword evidence="6 8" id="KW-0067">ATP-binding</keyword>
<keyword evidence="3 8" id="KW-0548">Nucleotidyltransferase</keyword>
<dbReference type="PANTHER" id="PTHR32057">
    <property type="entry name" value="PROTEIN ADENYLYLTRANSFERASE SELO, MITOCHONDRIAL"/>
    <property type="match status" value="1"/>
</dbReference>
<comment type="cofactor">
    <cofactor evidence="8">
        <name>Mg(2+)</name>
        <dbReference type="ChEBI" id="CHEBI:18420"/>
    </cofactor>
    <cofactor evidence="8">
        <name>Mn(2+)</name>
        <dbReference type="ChEBI" id="CHEBI:29035"/>
    </cofactor>
</comment>
<feature type="binding site" evidence="8">
    <location>
        <position position="265"/>
    </location>
    <ligand>
        <name>Mg(2+)</name>
        <dbReference type="ChEBI" id="CHEBI:18420"/>
    </ligand>
</feature>
<comment type="catalytic activity">
    <reaction evidence="8">
        <text>L-tyrosyl-[protein] + ATP = O-(5'-adenylyl)-L-tyrosyl-[protein] + diphosphate</text>
        <dbReference type="Rhea" id="RHEA:54288"/>
        <dbReference type="Rhea" id="RHEA-COMP:10136"/>
        <dbReference type="Rhea" id="RHEA-COMP:13846"/>
        <dbReference type="ChEBI" id="CHEBI:30616"/>
        <dbReference type="ChEBI" id="CHEBI:33019"/>
        <dbReference type="ChEBI" id="CHEBI:46858"/>
        <dbReference type="ChEBI" id="CHEBI:83624"/>
        <dbReference type="EC" id="2.7.7.108"/>
    </reaction>
</comment>
<dbReference type="GO" id="GO:0070733">
    <property type="term" value="F:AMPylase activity"/>
    <property type="evidence" value="ECO:0007669"/>
    <property type="project" value="UniProtKB-EC"/>
</dbReference>
<feature type="binding site" evidence="8">
    <location>
        <position position="195"/>
    </location>
    <ligand>
        <name>ATP</name>
        <dbReference type="ChEBI" id="CHEBI:30616"/>
    </ligand>
</feature>
<keyword evidence="10" id="KW-1185">Reference proteome</keyword>
<dbReference type="GO" id="GO:0000287">
    <property type="term" value="F:magnesium ion binding"/>
    <property type="evidence" value="ECO:0007669"/>
    <property type="project" value="UniProtKB-UniRule"/>
</dbReference>
<feature type="binding site" evidence="8">
    <location>
        <position position="138"/>
    </location>
    <ligand>
        <name>ATP</name>
        <dbReference type="ChEBI" id="CHEBI:30616"/>
    </ligand>
</feature>
<comment type="caution">
    <text evidence="9">The sequence shown here is derived from an EMBL/GenBank/DDBJ whole genome shotgun (WGS) entry which is preliminary data.</text>
</comment>
<comment type="catalytic activity">
    <reaction evidence="8">
        <text>L-seryl-[protein] + UTP = O-(5'-uridylyl)-L-seryl-[protein] + diphosphate</text>
        <dbReference type="Rhea" id="RHEA:64604"/>
        <dbReference type="Rhea" id="RHEA-COMP:9863"/>
        <dbReference type="Rhea" id="RHEA-COMP:16635"/>
        <dbReference type="ChEBI" id="CHEBI:29999"/>
        <dbReference type="ChEBI" id="CHEBI:33019"/>
        <dbReference type="ChEBI" id="CHEBI:46398"/>
        <dbReference type="ChEBI" id="CHEBI:156051"/>
    </reaction>
</comment>
<reference evidence="9" key="2">
    <citation type="journal article" date="2021" name="Syst. Appl. Microbiol.">
        <title>Roseomonas hellenica sp. nov., isolated from roots of wild-growing Alkanna tinctoria.</title>
        <authorList>
            <person name="Rat A."/>
            <person name="Naranjo H.D."/>
            <person name="Lebbe L."/>
            <person name="Cnockaert M."/>
            <person name="Krigas N."/>
            <person name="Grigoriadou K."/>
            <person name="Maloupa E."/>
            <person name="Willems A."/>
        </authorList>
    </citation>
    <scope>NUCLEOTIDE SEQUENCE</scope>
    <source>
        <strain evidence="9">LMG 31231</strain>
    </source>
</reference>
<comment type="similarity">
    <text evidence="1 8">Belongs to the SELO family.</text>
</comment>